<feature type="compositionally biased region" description="Polar residues" evidence="1">
    <location>
        <begin position="59"/>
        <end position="71"/>
    </location>
</feature>
<feature type="transmembrane region" description="Helical" evidence="2">
    <location>
        <begin position="120"/>
        <end position="141"/>
    </location>
</feature>
<keyword evidence="2" id="KW-0812">Transmembrane</keyword>
<keyword evidence="2" id="KW-0472">Membrane</keyword>
<gene>
    <name evidence="4" type="ORF">ACFYXI_26220</name>
</gene>
<organism evidence="4 5">
    <name type="scientific">Microtetraspora malaysiensis</name>
    <dbReference type="NCBI Taxonomy" id="161358"/>
    <lineage>
        <taxon>Bacteria</taxon>
        <taxon>Bacillati</taxon>
        <taxon>Actinomycetota</taxon>
        <taxon>Actinomycetes</taxon>
        <taxon>Streptosporangiales</taxon>
        <taxon>Streptosporangiaceae</taxon>
        <taxon>Microtetraspora</taxon>
    </lineage>
</organism>
<evidence type="ECO:0000256" key="1">
    <source>
        <dbReference type="SAM" id="MobiDB-lite"/>
    </source>
</evidence>
<feature type="compositionally biased region" description="Pro residues" evidence="1">
    <location>
        <begin position="11"/>
        <end position="22"/>
    </location>
</feature>
<keyword evidence="5" id="KW-1185">Reference proteome</keyword>
<dbReference type="RefSeq" id="WP_387414956.1">
    <property type="nucleotide sequence ID" value="NZ_JBIASD010000019.1"/>
</dbReference>
<feature type="domain" description="YoaR-like putative peptidoglycan binding" evidence="3">
    <location>
        <begin position="321"/>
        <end position="427"/>
    </location>
</feature>
<accession>A0ABW6SZ76</accession>
<dbReference type="PANTHER" id="PTHR35788">
    <property type="entry name" value="EXPORTED PROTEIN-RELATED"/>
    <property type="match status" value="1"/>
</dbReference>
<dbReference type="Pfam" id="PF04294">
    <property type="entry name" value="VanW"/>
    <property type="match status" value="1"/>
</dbReference>
<dbReference type="Pfam" id="PF12229">
    <property type="entry name" value="PG_binding_4"/>
    <property type="match status" value="1"/>
</dbReference>
<reference evidence="4 5" key="1">
    <citation type="submission" date="2024-10" db="EMBL/GenBank/DDBJ databases">
        <title>The Natural Products Discovery Center: Release of the First 8490 Sequenced Strains for Exploring Actinobacteria Biosynthetic Diversity.</title>
        <authorList>
            <person name="Kalkreuter E."/>
            <person name="Kautsar S.A."/>
            <person name="Yang D."/>
            <person name="Bader C.D."/>
            <person name="Teijaro C.N."/>
            <person name="Fluegel L."/>
            <person name="Davis C.M."/>
            <person name="Simpson J.R."/>
            <person name="Lauterbach L."/>
            <person name="Steele A.D."/>
            <person name="Gui C."/>
            <person name="Meng S."/>
            <person name="Li G."/>
            <person name="Viehrig K."/>
            <person name="Ye F."/>
            <person name="Su P."/>
            <person name="Kiefer A.F."/>
            <person name="Nichols A."/>
            <person name="Cepeda A.J."/>
            <person name="Yan W."/>
            <person name="Fan B."/>
            <person name="Jiang Y."/>
            <person name="Adhikari A."/>
            <person name="Zheng C.-J."/>
            <person name="Schuster L."/>
            <person name="Cowan T.M."/>
            <person name="Smanski M.J."/>
            <person name="Chevrette M.G."/>
            <person name="De Carvalho L.P.S."/>
            <person name="Shen B."/>
        </authorList>
    </citation>
    <scope>NUCLEOTIDE SEQUENCE [LARGE SCALE GENOMIC DNA]</scope>
    <source>
        <strain evidence="4 5">NPDC002173</strain>
    </source>
</reference>
<protein>
    <submittedName>
        <fullName evidence="4">VanW family protein</fullName>
    </submittedName>
</protein>
<evidence type="ECO:0000313" key="4">
    <source>
        <dbReference type="EMBL" id="MFF3669088.1"/>
    </source>
</evidence>
<proteinExistence type="predicted"/>
<keyword evidence="2" id="KW-1133">Transmembrane helix</keyword>
<comment type="caution">
    <text evidence="4">The sequence shown here is derived from an EMBL/GenBank/DDBJ whole genome shotgun (WGS) entry which is preliminary data.</text>
</comment>
<dbReference type="InterPro" id="IPR052913">
    <property type="entry name" value="Glycopeptide_resist_protein"/>
</dbReference>
<dbReference type="InterPro" id="IPR007391">
    <property type="entry name" value="Vancomycin_resist_VanW"/>
</dbReference>
<sequence>MRNAEASIGPPTDPFAAAPPPESPRKHPVRPASGTLPPGVSADIFGGSSAAPPGLRSPDNPNDLKSPNSSDGPGVPAPAVAPAVQPWPVADRPAREEPPPRTDPPEPEPGPGSRRRLLKFGVPAVLALLLLAYLVPAALMAGRVLPGTTVLGVDIGGQTEAEAVRILTKRLSGLARTPVIVKRGLERASVNPEQAGLSLDAEATVRQASGGFPSPGAVWNALTTGHEIPPKIVVNSSRLEIAVARDVASVFAAPAREGGVEFKGLTPVPIYPKAGRQIDQAKVAADIRRAYLNPDAMVEVEVGADEPKVTRAEVRRALAWAKRAVAAPITVTADRGAVQISPEAIAANLTFTLDRERELRPVFDAGRALDGVQDRLIDPRRLPRDATFTITGGKPTLVRAKAGHTLNTARLSSDVVKAITAGSRTVRAFVTTGRPGVTDDEARQMGIREGVGNFTTSFACCLPRVTNIKTAARALDGQLVRPGESFSLNGFLGRREPTGGYVGGAAPTRTRGTAGADVAGISQVATTLFNAAMRAGLEDVEHTPHDHHIRNYPPGLDAAVSYPGPDLEWKNDSPYGVLVRASATDTSVTVELWSTKRYEVEFSDPVRSQQVNPEVRTVEGPGCVPVAGQAGFTVEVTRTLRQNGKVAGRQTFTTTYAPQTTVVCAAAR</sequence>
<evidence type="ECO:0000259" key="3">
    <source>
        <dbReference type="Pfam" id="PF12229"/>
    </source>
</evidence>
<name>A0ABW6SZ76_9ACTN</name>
<evidence type="ECO:0000313" key="5">
    <source>
        <dbReference type="Proteomes" id="UP001602013"/>
    </source>
</evidence>
<feature type="compositionally biased region" description="Basic and acidic residues" evidence="1">
    <location>
        <begin position="92"/>
        <end position="104"/>
    </location>
</feature>
<dbReference type="EMBL" id="JBIASD010000019">
    <property type="protein sequence ID" value="MFF3669088.1"/>
    <property type="molecule type" value="Genomic_DNA"/>
</dbReference>
<evidence type="ECO:0000256" key="2">
    <source>
        <dbReference type="SAM" id="Phobius"/>
    </source>
</evidence>
<dbReference type="InterPro" id="IPR022029">
    <property type="entry name" value="YoaR-like_PG-bd"/>
</dbReference>
<dbReference type="Proteomes" id="UP001602013">
    <property type="component" value="Unassembled WGS sequence"/>
</dbReference>
<dbReference type="PANTHER" id="PTHR35788:SF1">
    <property type="entry name" value="EXPORTED PROTEIN"/>
    <property type="match status" value="1"/>
</dbReference>
<feature type="compositionally biased region" description="Low complexity" evidence="1">
    <location>
        <begin position="77"/>
        <end position="91"/>
    </location>
</feature>
<feature type="region of interest" description="Disordered" evidence="1">
    <location>
        <begin position="1"/>
        <end position="115"/>
    </location>
</feature>